<evidence type="ECO:0000313" key="3">
    <source>
        <dbReference type="Proteomes" id="UP001550628"/>
    </source>
</evidence>
<reference evidence="2 3" key="1">
    <citation type="submission" date="2024-06" db="EMBL/GenBank/DDBJ databases">
        <title>The Natural Products Discovery Center: Release of the First 8490 Sequenced Strains for Exploring Actinobacteria Biosynthetic Diversity.</title>
        <authorList>
            <person name="Kalkreuter E."/>
            <person name="Kautsar S.A."/>
            <person name="Yang D."/>
            <person name="Bader C.D."/>
            <person name="Teijaro C.N."/>
            <person name="Fluegel L."/>
            <person name="Davis C.M."/>
            <person name="Simpson J.R."/>
            <person name="Lauterbach L."/>
            <person name="Steele A.D."/>
            <person name="Gui C."/>
            <person name="Meng S."/>
            <person name="Li G."/>
            <person name="Viehrig K."/>
            <person name="Ye F."/>
            <person name="Su P."/>
            <person name="Kiefer A.F."/>
            <person name="Nichols A."/>
            <person name="Cepeda A.J."/>
            <person name="Yan W."/>
            <person name="Fan B."/>
            <person name="Jiang Y."/>
            <person name="Adhikari A."/>
            <person name="Zheng C.-J."/>
            <person name="Schuster L."/>
            <person name="Cowan T.M."/>
            <person name="Smanski M.J."/>
            <person name="Chevrette M.G."/>
            <person name="De Carvalho L.P.S."/>
            <person name="Shen B."/>
        </authorList>
    </citation>
    <scope>NUCLEOTIDE SEQUENCE [LARGE SCALE GENOMIC DNA]</scope>
    <source>
        <strain evidence="2 3">NPDC019708</strain>
    </source>
</reference>
<organism evidence="2 3">
    <name type="scientific">Nocardia rhamnosiphila</name>
    <dbReference type="NCBI Taxonomy" id="426716"/>
    <lineage>
        <taxon>Bacteria</taxon>
        <taxon>Bacillati</taxon>
        <taxon>Actinomycetota</taxon>
        <taxon>Actinomycetes</taxon>
        <taxon>Mycobacteriales</taxon>
        <taxon>Nocardiaceae</taxon>
        <taxon>Nocardia</taxon>
    </lineage>
</organism>
<evidence type="ECO:0000259" key="1">
    <source>
        <dbReference type="Pfam" id="PF13577"/>
    </source>
</evidence>
<proteinExistence type="predicted"/>
<feature type="domain" description="SnoaL-like" evidence="1">
    <location>
        <begin position="9"/>
        <end position="143"/>
    </location>
</feature>
<name>A0ABV2WKD0_9NOCA</name>
<evidence type="ECO:0000313" key="2">
    <source>
        <dbReference type="EMBL" id="MEU1951347.1"/>
    </source>
</evidence>
<dbReference type="SUPFAM" id="SSF54427">
    <property type="entry name" value="NTF2-like"/>
    <property type="match status" value="1"/>
</dbReference>
<protein>
    <submittedName>
        <fullName evidence="2">Nuclear transport factor 2 family protein</fullName>
    </submittedName>
</protein>
<gene>
    <name evidence="2" type="ORF">ABZ510_05750</name>
</gene>
<dbReference type="Gene3D" id="3.10.450.50">
    <property type="match status" value="1"/>
</dbReference>
<dbReference type="EMBL" id="JBEYBF010000002">
    <property type="protein sequence ID" value="MEU1951347.1"/>
    <property type="molecule type" value="Genomic_DNA"/>
</dbReference>
<dbReference type="Proteomes" id="UP001550628">
    <property type="component" value="Unassembled WGS sequence"/>
</dbReference>
<dbReference type="RefSeq" id="WP_030524995.1">
    <property type="nucleotide sequence ID" value="NZ_JBEYBD010000003.1"/>
</dbReference>
<dbReference type="InterPro" id="IPR032710">
    <property type="entry name" value="NTF2-like_dom_sf"/>
</dbReference>
<dbReference type="Pfam" id="PF13577">
    <property type="entry name" value="SnoaL_4"/>
    <property type="match status" value="1"/>
</dbReference>
<dbReference type="GeneID" id="96246869"/>
<comment type="caution">
    <text evidence="2">The sequence shown here is derived from an EMBL/GenBank/DDBJ whole genome shotgun (WGS) entry which is preliminary data.</text>
</comment>
<keyword evidence="3" id="KW-1185">Reference proteome</keyword>
<accession>A0ABV2WKD0</accession>
<sequence length="161" mass="17718">MDLEHTITRLAAIEAIRDLIFAYSHLIDRGALDEVAELFADAVYGRCDGAGVPIGELIIADARAVLAANRRFIKMHGVPESPRTKHLTTNVRIQVADNNTEATALSYVTVVQAAGELPLQPILTGRYFDEFAFGAGSWRFTRRLCCIDHTGDLSEHARRAP</sequence>
<dbReference type="InterPro" id="IPR037401">
    <property type="entry name" value="SnoaL-like"/>
</dbReference>